<sequence>MRSLSIRNIYDKKYITMPFTGIWADAMGQPEHNGLWIIYGPEKNGKTTFALQLANYLTAFDKVLYVSAEEGASMALKDACLRVGVDANNKRINVQEYIPIADLDEKLCKRKAPRVVFLDNATIYADELKGGILLQLVAKHPTKLFVIVAHEERGEPYTAVAKIAKKLSKVIVRVSGMACLVSGRCPGGTIMIDENTATLYWGMKIASNT</sequence>
<dbReference type="InterPro" id="IPR027417">
    <property type="entry name" value="P-loop_NTPase"/>
</dbReference>
<dbReference type="Gene3D" id="3.40.50.300">
    <property type="entry name" value="P-loop containing nucleotide triphosphate hydrolases"/>
    <property type="match status" value="1"/>
</dbReference>
<proteinExistence type="predicted"/>
<dbReference type="Proteomes" id="UP000199452">
    <property type="component" value="Unassembled WGS sequence"/>
</dbReference>
<reference evidence="1 2" key="1">
    <citation type="submission" date="2016-09" db="EMBL/GenBank/DDBJ databases">
        <authorList>
            <person name="Capua I."/>
            <person name="De Benedictis P."/>
            <person name="Joannis T."/>
            <person name="Lombin L.H."/>
            <person name="Cattoli G."/>
        </authorList>
    </citation>
    <scope>NUCLEOTIDE SEQUENCE [LARGE SCALE GENOMIC DNA]</scope>
    <source>
        <strain evidence="1 2">A7P-90m</strain>
    </source>
</reference>
<protein>
    <recommendedName>
        <fullName evidence="3">AAA+ ATPase domain-containing protein</fullName>
    </recommendedName>
</protein>
<evidence type="ECO:0008006" key="3">
    <source>
        <dbReference type="Google" id="ProtNLM"/>
    </source>
</evidence>
<evidence type="ECO:0000313" key="2">
    <source>
        <dbReference type="Proteomes" id="UP000199452"/>
    </source>
</evidence>
<dbReference type="RefSeq" id="WP_125869835.1">
    <property type="nucleotide sequence ID" value="NZ_FMYP01000035.1"/>
</dbReference>
<organism evidence="1 2">
    <name type="scientific">Williamwhitmania taraxaci</name>
    <dbReference type="NCBI Taxonomy" id="1640674"/>
    <lineage>
        <taxon>Bacteria</taxon>
        <taxon>Pseudomonadati</taxon>
        <taxon>Bacteroidota</taxon>
        <taxon>Bacteroidia</taxon>
        <taxon>Bacteroidales</taxon>
        <taxon>Williamwhitmaniaceae</taxon>
        <taxon>Williamwhitmania</taxon>
    </lineage>
</organism>
<dbReference type="OrthoDB" id="796468at2"/>
<gene>
    <name evidence="1" type="ORF">SAMN05216323_103551</name>
</gene>
<dbReference type="AlphaFoldDB" id="A0A1G6MDY6"/>
<keyword evidence="2" id="KW-1185">Reference proteome</keyword>
<dbReference type="SUPFAM" id="SSF52540">
    <property type="entry name" value="P-loop containing nucleoside triphosphate hydrolases"/>
    <property type="match status" value="1"/>
</dbReference>
<dbReference type="EMBL" id="FMYP01000035">
    <property type="protein sequence ID" value="SDC53700.1"/>
    <property type="molecule type" value="Genomic_DNA"/>
</dbReference>
<accession>A0A1G6MDY6</accession>
<dbReference type="STRING" id="1640674.SAMN05216323_103551"/>
<evidence type="ECO:0000313" key="1">
    <source>
        <dbReference type="EMBL" id="SDC53700.1"/>
    </source>
</evidence>
<name>A0A1G6MDY6_9BACT</name>